<keyword evidence="1" id="KW-0805">Transcription regulation</keyword>
<dbReference type="PANTHER" id="PTHR47504">
    <property type="entry name" value="RIGHT ORIGIN-BINDING PROTEIN"/>
    <property type="match status" value="1"/>
</dbReference>
<gene>
    <name evidence="5" type="ORF">KHM83_13165</name>
</gene>
<dbReference type="SUPFAM" id="SSF46689">
    <property type="entry name" value="Homeodomain-like"/>
    <property type="match status" value="2"/>
</dbReference>
<dbReference type="PROSITE" id="PS00041">
    <property type="entry name" value="HTH_ARAC_FAMILY_1"/>
    <property type="match status" value="1"/>
</dbReference>
<proteinExistence type="predicted"/>
<dbReference type="InterPro" id="IPR011256">
    <property type="entry name" value="Reg_factor_effector_dom_sf"/>
</dbReference>
<dbReference type="InterPro" id="IPR020449">
    <property type="entry name" value="Tscrpt_reg_AraC-type_HTH"/>
</dbReference>
<dbReference type="InterPro" id="IPR010499">
    <property type="entry name" value="AraC_E-bd"/>
</dbReference>
<dbReference type="InterPro" id="IPR018060">
    <property type="entry name" value="HTH_AraC"/>
</dbReference>
<protein>
    <submittedName>
        <fullName evidence="5">AraC family transcriptional regulator</fullName>
    </submittedName>
</protein>
<comment type="caution">
    <text evidence="5">The sequence shown here is derived from an EMBL/GenBank/DDBJ whole genome shotgun (WGS) entry which is preliminary data.</text>
</comment>
<sequence>MEWIDRLNDAMAYLEAHLTGEIAYEVLAQKACCSVYHFQRMFSYMAGMPLSEYIRRRRMSLAAVDLKNREVRVLDVALKYGYESPTAFTRAFQNIHGITPSKARDEGVEIKAFPAISFKIIIKGEAEMTYRIEKKEPFRMIGISHPLLSNIEENFEIVPGMWQKMAMDGTVGHLVTLMDAEPKAVLGVSVCNELEAWRYYIGVASSADIGDAYEAYTVPEATWAIFPGKGNAQSIQMLEKRIVTEWLPTSGYEYANAPDIEVYFNADPENALYEVWIPVMKKPDEK</sequence>
<evidence type="ECO:0000256" key="3">
    <source>
        <dbReference type="ARBA" id="ARBA00023163"/>
    </source>
</evidence>
<reference evidence="5 6" key="1">
    <citation type="submission" date="2021-05" db="EMBL/GenBank/DDBJ databases">
        <title>Fusibacter ferrireducens sp. nov., an anaerobic, sulfur- and Fe-reducing bacterium isolated from the mangrove sediment.</title>
        <authorList>
            <person name="Qiu D."/>
        </authorList>
    </citation>
    <scope>NUCLEOTIDE SEQUENCE [LARGE SCALE GENOMIC DNA]</scope>
    <source>
        <strain evidence="5 6">DSM 12116</strain>
    </source>
</reference>
<dbReference type="Pfam" id="PF12833">
    <property type="entry name" value="HTH_18"/>
    <property type="match status" value="1"/>
</dbReference>
<dbReference type="Gene3D" id="3.20.80.10">
    <property type="entry name" value="Regulatory factor, effector binding domain"/>
    <property type="match status" value="1"/>
</dbReference>
<dbReference type="InterPro" id="IPR050959">
    <property type="entry name" value="MarA-like"/>
</dbReference>
<feature type="domain" description="HTH araC/xylS-type" evidence="4">
    <location>
        <begin position="8"/>
        <end position="106"/>
    </location>
</feature>
<keyword evidence="2" id="KW-0238">DNA-binding</keyword>
<dbReference type="EMBL" id="JAHBCL010000023">
    <property type="protein sequence ID" value="MBS7527629.1"/>
    <property type="molecule type" value="Genomic_DNA"/>
</dbReference>
<accession>A0ABS5PTC3</accession>
<dbReference type="PROSITE" id="PS01124">
    <property type="entry name" value="HTH_ARAC_FAMILY_2"/>
    <property type="match status" value="1"/>
</dbReference>
<name>A0ABS5PTC3_9FIRM</name>
<dbReference type="RefSeq" id="WP_213237491.1">
    <property type="nucleotide sequence ID" value="NZ_JAHBCL010000023.1"/>
</dbReference>
<dbReference type="PRINTS" id="PR00032">
    <property type="entry name" value="HTHARAC"/>
</dbReference>
<evidence type="ECO:0000313" key="5">
    <source>
        <dbReference type="EMBL" id="MBS7527629.1"/>
    </source>
</evidence>
<keyword evidence="3" id="KW-0804">Transcription</keyword>
<dbReference type="InterPro" id="IPR009057">
    <property type="entry name" value="Homeodomain-like_sf"/>
</dbReference>
<evidence type="ECO:0000256" key="2">
    <source>
        <dbReference type="ARBA" id="ARBA00023125"/>
    </source>
</evidence>
<dbReference type="PANTHER" id="PTHR47504:SF5">
    <property type="entry name" value="RIGHT ORIGIN-BINDING PROTEIN"/>
    <property type="match status" value="1"/>
</dbReference>
<evidence type="ECO:0000259" key="4">
    <source>
        <dbReference type="PROSITE" id="PS01124"/>
    </source>
</evidence>
<dbReference type="SMART" id="SM00342">
    <property type="entry name" value="HTH_ARAC"/>
    <property type="match status" value="1"/>
</dbReference>
<dbReference type="SUPFAM" id="SSF55136">
    <property type="entry name" value="Probable bacterial effector-binding domain"/>
    <property type="match status" value="1"/>
</dbReference>
<dbReference type="Gene3D" id="1.10.10.60">
    <property type="entry name" value="Homeodomain-like"/>
    <property type="match status" value="2"/>
</dbReference>
<dbReference type="Proteomes" id="UP000746471">
    <property type="component" value="Unassembled WGS sequence"/>
</dbReference>
<evidence type="ECO:0000256" key="1">
    <source>
        <dbReference type="ARBA" id="ARBA00023015"/>
    </source>
</evidence>
<organism evidence="5 6">
    <name type="scientific">Fusibacter paucivorans</name>
    <dbReference type="NCBI Taxonomy" id="76009"/>
    <lineage>
        <taxon>Bacteria</taxon>
        <taxon>Bacillati</taxon>
        <taxon>Bacillota</taxon>
        <taxon>Clostridia</taxon>
        <taxon>Eubacteriales</taxon>
        <taxon>Eubacteriales Family XII. Incertae Sedis</taxon>
        <taxon>Fusibacter</taxon>
    </lineage>
</organism>
<dbReference type="InterPro" id="IPR029442">
    <property type="entry name" value="GyrI-like"/>
</dbReference>
<evidence type="ECO:0000313" key="6">
    <source>
        <dbReference type="Proteomes" id="UP000746471"/>
    </source>
</evidence>
<dbReference type="Pfam" id="PF06445">
    <property type="entry name" value="GyrI-like"/>
    <property type="match status" value="1"/>
</dbReference>
<dbReference type="InterPro" id="IPR018062">
    <property type="entry name" value="HTH_AraC-typ_CS"/>
</dbReference>
<dbReference type="SMART" id="SM00871">
    <property type="entry name" value="AraC_E_bind"/>
    <property type="match status" value="1"/>
</dbReference>
<keyword evidence="6" id="KW-1185">Reference proteome</keyword>